<dbReference type="AlphaFoldDB" id="A0A0H4JMW1"/>
<keyword evidence="1" id="KW-0614">Plasmid</keyword>
<reference evidence="1" key="1">
    <citation type="journal article" date="2015" name="Toxicon">
        <title>Production level of tetrodotoxin in Aeromonas is associated with the copy number of a plasmid.</title>
        <authorList>
            <person name="Liu J."/>
            <person name="Wei F."/>
            <person name="Lu Y."/>
            <person name="Ma T."/>
            <person name="Zhao J."/>
            <person name="Gong X."/>
            <person name="Bao B."/>
        </authorList>
    </citation>
    <scope>NUCLEOTIDE SEQUENCE</scope>
    <source>
        <strain evidence="1">Ne-1</strain>
        <plasmid evidence="1">pNe-1</plasmid>
    </source>
</reference>
<dbReference type="InterPro" id="IPR027417">
    <property type="entry name" value="P-loop_NTPase"/>
</dbReference>
<protein>
    <recommendedName>
        <fullName evidence="2">AAA domain-containing protein</fullName>
    </recommendedName>
</protein>
<dbReference type="EMBL" id="KP738729">
    <property type="protein sequence ID" value="AKO69661.1"/>
    <property type="molecule type" value="Genomic_DNA"/>
</dbReference>
<evidence type="ECO:0008006" key="2">
    <source>
        <dbReference type="Google" id="ProtNLM"/>
    </source>
</evidence>
<evidence type="ECO:0000313" key="1">
    <source>
        <dbReference type="EMBL" id="AKO69661.1"/>
    </source>
</evidence>
<dbReference type="SUPFAM" id="SSF52540">
    <property type="entry name" value="P-loop containing nucleoside triphosphate hydrolases"/>
    <property type="match status" value="1"/>
</dbReference>
<geneLocation type="plasmid" evidence="1">
    <name>pNe-1</name>
</geneLocation>
<name>A0A0H4JMW1_9GAMM</name>
<feature type="non-terminal residue" evidence="1">
    <location>
        <position position="262"/>
    </location>
</feature>
<proteinExistence type="predicted"/>
<dbReference type="Gene3D" id="3.40.50.300">
    <property type="entry name" value="P-loop containing nucleotide triphosphate hydrolases"/>
    <property type="match status" value="1"/>
</dbReference>
<sequence length="262" mass="30324">MYPMKEITSNVFSFFSPIGNVGTTTTTISVAKALQKHTNAKIGVLLLNAYDDGTDQLNYKSTFLDELKNQLGTQLIENQNEFLSYFQMIEKEKLYILGGNRNTRLERMFTVDEIHYLIKLSKEAFDIVLIDGGSHFDNAIMVQVLQESDIRYVVLNQQVKAIKKFNYIYNDILYPLGYKKDDFLMVINQFEDELHLPTNRDIYKEMDVTMLTTIIKNSFGLLAETEQKSLYEYNSPIYQEGIHIISKSIASHSSIEFEQKEE</sequence>
<accession>A0A0H4JMW1</accession>
<organism evidence="1">
    <name type="scientific">Aeromonas sp. Ne-1</name>
    <dbReference type="NCBI Taxonomy" id="1675689"/>
    <lineage>
        <taxon>Bacteria</taxon>
        <taxon>Pseudomonadati</taxon>
        <taxon>Pseudomonadota</taxon>
        <taxon>Gammaproteobacteria</taxon>
        <taxon>Aeromonadales</taxon>
        <taxon>Aeromonadaceae</taxon>
        <taxon>Aeromonas</taxon>
    </lineage>
</organism>